<dbReference type="Pfam" id="PF08282">
    <property type="entry name" value="Hydrolase_3"/>
    <property type="match status" value="1"/>
</dbReference>
<sequence>MTSGPFRGVAFDLDGTLLRSDHSISQEMRSLCATLAGQGLLVTLISSRPPRSVEQIVRDLGLESPWAALNGAILCASGAVIDRSPLPAEAVDHILARHGRDARVSVSLYAGFDWIVRAMDRRVGIEAEIVGFSPTVEAGFAGRPVADKILLITDAGSGDGARIAEELAALGDGVAVARSKENYIEITRGDVDKGRALGFIAGSRGLSARDLVAAGDGENDAPMLARCGLPIAMRHSPPSLKAVAELIVGSNDDDSLPRAVGRVFGAMRPQRR</sequence>
<dbReference type="NCBIfam" id="TIGR00099">
    <property type="entry name" value="Cof-subfamily"/>
    <property type="match status" value="1"/>
</dbReference>
<dbReference type="InterPro" id="IPR023214">
    <property type="entry name" value="HAD_sf"/>
</dbReference>
<dbReference type="Gene3D" id="3.30.1240.10">
    <property type="match status" value="1"/>
</dbReference>
<evidence type="ECO:0000313" key="2">
    <source>
        <dbReference type="Proteomes" id="UP000295781"/>
    </source>
</evidence>
<dbReference type="RefSeq" id="WP_129347252.1">
    <property type="nucleotide sequence ID" value="NZ_CP012670.1"/>
</dbReference>
<dbReference type="InterPro" id="IPR036412">
    <property type="entry name" value="HAD-like_sf"/>
</dbReference>
<dbReference type="AlphaFoldDB" id="A0A4P2PYR6"/>
<name>A0A4P2PYR6_SORCE</name>
<gene>
    <name evidence="1" type="ORF">SOCEGT47_025150</name>
</gene>
<dbReference type="Gene3D" id="3.40.50.1000">
    <property type="entry name" value="HAD superfamily/HAD-like"/>
    <property type="match status" value="1"/>
</dbReference>
<organism evidence="1 2">
    <name type="scientific">Sorangium cellulosum</name>
    <name type="common">Polyangium cellulosum</name>
    <dbReference type="NCBI Taxonomy" id="56"/>
    <lineage>
        <taxon>Bacteria</taxon>
        <taxon>Pseudomonadati</taxon>
        <taxon>Myxococcota</taxon>
        <taxon>Polyangia</taxon>
        <taxon>Polyangiales</taxon>
        <taxon>Polyangiaceae</taxon>
        <taxon>Sorangium</taxon>
    </lineage>
</organism>
<dbReference type="PANTHER" id="PTHR10000">
    <property type="entry name" value="PHOSPHOSERINE PHOSPHATASE"/>
    <property type="match status" value="1"/>
</dbReference>
<dbReference type="InterPro" id="IPR000150">
    <property type="entry name" value="Cof"/>
</dbReference>
<dbReference type="GO" id="GO:0005829">
    <property type="term" value="C:cytosol"/>
    <property type="evidence" value="ECO:0007669"/>
    <property type="project" value="TreeGrafter"/>
</dbReference>
<reference evidence="1 2" key="1">
    <citation type="submission" date="2015-09" db="EMBL/GenBank/DDBJ databases">
        <title>Sorangium comparison.</title>
        <authorList>
            <person name="Zaburannyi N."/>
            <person name="Bunk B."/>
            <person name="Overmann J."/>
            <person name="Mueller R."/>
        </authorList>
    </citation>
    <scope>NUCLEOTIDE SEQUENCE [LARGE SCALE GENOMIC DNA]</scope>
    <source>
        <strain evidence="1 2">So ceGT47</strain>
    </source>
</reference>
<evidence type="ECO:0008006" key="3">
    <source>
        <dbReference type="Google" id="ProtNLM"/>
    </source>
</evidence>
<dbReference type="PANTHER" id="PTHR10000:SF8">
    <property type="entry name" value="HAD SUPERFAMILY HYDROLASE-LIKE, TYPE 3"/>
    <property type="match status" value="1"/>
</dbReference>
<dbReference type="GO" id="GO:0016791">
    <property type="term" value="F:phosphatase activity"/>
    <property type="evidence" value="ECO:0007669"/>
    <property type="project" value="TreeGrafter"/>
</dbReference>
<accession>A0A4P2PYR6</accession>
<proteinExistence type="predicted"/>
<dbReference type="SUPFAM" id="SSF56784">
    <property type="entry name" value="HAD-like"/>
    <property type="match status" value="1"/>
</dbReference>
<dbReference type="Proteomes" id="UP000295781">
    <property type="component" value="Chromosome"/>
</dbReference>
<evidence type="ECO:0000313" key="1">
    <source>
        <dbReference type="EMBL" id="AUX22014.1"/>
    </source>
</evidence>
<dbReference type="OrthoDB" id="9790031at2"/>
<dbReference type="NCBIfam" id="TIGR01484">
    <property type="entry name" value="HAD-SF-IIB"/>
    <property type="match status" value="1"/>
</dbReference>
<dbReference type="GO" id="GO:0000287">
    <property type="term" value="F:magnesium ion binding"/>
    <property type="evidence" value="ECO:0007669"/>
    <property type="project" value="TreeGrafter"/>
</dbReference>
<dbReference type="InterPro" id="IPR006379">
    <property type="entry name" value="HAD-SF_hydro_IIB"/>
</dbReference>
<dbReference type="EMBL" id="CP012670">
    <property type="protein sequence ID" value="AUX22014.1"/>
    <property type="molecule type" value="Genomic_DNA"/>
</dbReference>
<protein>
    <recommendedName>
        <fullName evidence="3">Haloacid dehalogenase</fullName>
    </recommendedName>
</protein>